<comment type="caution">
    <text evidence="14">The sequence shown here is derived from an EMBL/GenBank/DDBJ whole genome shotgun (WGS) entry which is preliminary data.</text>
</comment>
<feature type="compositionally biased region" description="Basic and acidic residues" evidence="11">
    <location>
        <begin position="143"/>
        <end position="153"/>
    </location>
</feature>
<dbReference type="GO" id="GO:0061733">
    <property type="term" value="F:protein-lysine-acetyltransferase activity"/>
    <property type="evidence" value="ECO:0007669"/>
    <property type="project" value="TreeGrafter"/>
</dbReference>
<feature type="compositionally biased region" description="Basic and acidic residues" evidence="11">
    <location>
        <begin position="327"/>
        <end position="349"/>
    </location>
</feature>
<feature type="region of interest" description="Disordered" evidence="11">
    <location>
        <begin position="127"/>
        <end position="308"/>
    </location>
</feature>
<feature type="compositionally biased region" description="Polar residues" evidence="11">
    <location>
        <begin position="260"/>
        <end position="297"/>
    </location>
</feature>
<evidence type="ECO:0000313" key="14">
    <source>
        <dbReference type="EMBL" id="NWV34368.1"/>
    </source>
</evidence>
<evidence type="ECO:0000256" key="4">
    <source>
        <dbReference type="ARBA" id="ARBA00022723"/>
    </source>
</evidence>
<dbReference type="InterPro" id="IPR028005">
    <property type="entry name" value="AcTrfase_ESCO_Znf_dom"/>
</dbReference>
<evidence type="ECO:0000256" key="6">
    <source>
        <dbReference type="ARBA" id="ARBA00022833"/>
    </source>
</evidence>
<dbReference type="GO" id="GO:0008270">
    <property type="term" value="F:zinc ion binding"/>
    <property type="evidence" value="ECO:0007669"/>
    <property type="project" value="UniProtKB-KW"/>
</dbReference>
<dbReference type="GO" id="GO:0005634">
    <property type="term" value="C:nucleus"/>
    <property type="evidence" value="ECO:0007669"/>
    <property type="project" value="UniProtKB-SubCell"/>
</dbReference>
<feature type="compositionally biased region" description="Polar residues" evidence="11">
    <location>
        <begin position="350"/>
        <end position="366"/>
    </location>
</feature>
<feature type="compositionally biased region" description="Polar residues" evidence="11">
    <location>
        <begin position="42"/>
        <end position="51"/>
    </location>
</feature>
<evidence type="ECO:0000256" key="9">
    <source>
        <dbReference type="ARBA" id="ARBA00023315"/>
    </source>
</evidence>
<evidence type="ECO:0000259" key="12">
    <source>
        <dbReference type="Pfam" id="PF13878"/>
    </source>
</evidence>
<evidence type="ECO:0000313" key="15">
    <source>
        <dbReference type="Proteomes" id="UP000575029"/>
    </source>
</evidence>
<evidence type="ECO:0000259" key="13">
    <source>
        <dbReference type="Pfam" id="PF13880"/>
    </source>
</evidence>
<evidence type="ECO:0000256" key="1">
    <source>
        <dbReference type="ARBA" id="ARBA00004123"/>
    </source>
</evidence>
<dbReference type="Proteomes" id="UP000575029">
    <property type="component" value="Unassembled WGS sequence"/>
</dbReference>
<evidence type="ECO:0000256" key="5">
    <source>
        <dbReference type="ARBA" id="ARBA00022771"/>
    </source>
</evidence>
<keyword evidence="7" id="KW-0539">Nucleus</keyword>
<feature type="domain" description="N-acetyltransferase ESCO zinc-finger" evidence="12">
    <location>
        <begin position="614"/>
        <end position="653"/>
    </location>
</feature>
<dbReference type="InterPro" id="IPR028009">
    <property type="entry name" value="ESCO_Acetyltransf_dom"/>
</dbReference>
<dbReference type="AlphaFoldDB" id="A0A7K6E7S4"/>
<keyword evidence="3 14" id="KW-0808">Transferase</keyword>
<keyword evidence="5" id="KW-0863">Zinc-finger</keyword>
<accession>A0A7K6E7S4</accession>
<feature type="region of interest" description="Disordered" evidence="11">
    <location>
        <begin position="1"/>
        <end position="104"/>
    </location>
</feature>
<feature type="compositionally biased region" description="Low complexity" evidence="11">
    <location>
        <begin position="216"/>
        <end position="228"/>
    </location>
</feature>
<gene>
    <name evidence="14" type="primary">Esco1</name>
    <name evidence="14" type="ORF">GRAPIC_R11750</name>
</gene>
<feature type="region of interest" description="Disordered" evidence="11">
    <location>
        <begin position="448"/>
        <end position="471"/>
    </location>
</feature>
<dbReference type="Pfam" id="PF13880">
    <property type="entry name" value="Acetyltransf_13"/>
    <property type="match status" value="1"/>
</dbReference>
<protein>
    <submittedName>
        <fullName evidence="14">ESCO1 acetyltransferase</fullName>
    </submittedName>
</protein>
<evidence type="ECO:0000256" key="11">
    <source>
        <dbReference type="SAM" id="MobiDB-lite"/>
    </source>
</evidence>
<evidence type="ECO:0000256" key="7">
    <source>
        <dbReference type="ARBA" id="ARBA00023242"/>
    </source>
</evidence>
<comment type="subcellular location">
    <subcellularLocation>
        <location evidence="1">Nucleus</location>
    </subcellularLocation>
</comment>
<keyword evidence="15" id="KW-1185">Reference proteome</keyword>
<feature type="compositionally biased region" description="Polar residues" evidence="11">
    <location>
        <begin position="20"/>
        <end position="35"/>
    </location>
</feature>
<reference evidence="14 15" key="1">
    <citation type="submission" date="2019-09" db="EMBL/GenBank/DDBJ databases">
        <title>Bird 10,000 Genomes (B10K) Project - Family phase.</title>
        <authorList>
            <person name="Zhang G."/>
        </authorList>
    </citation>
    <scope>NUCLEOTIDE SEQUENCE [LARGE SCALE GENOMIC DNA]</scope>
    <source>
        <strain evidence="14">B10K-DU-029-50</strain>
        <tissue evidence="14">Heart</tissue>
    </source>
</reference>
<dbReference type="GO" id="GO:0000785">
    <property type="term" value="C:chromatin"/>
    <property type="evidence" value="ECO:0007669"/>
    <property type="project" value="TreeGrafter"/>
</dbReference>
<comment type="similarity">
    <text evidence="2">Belongs to the acetyltransferase family. ECO subfamily.</text>
</comment>
<feature type="region of interest" description="Disordered" evidence="11">
    <location>
        <begin position="320"/>
        <end position="366"/>
    </location>
</feature>
<dbReference type="PANTHER" id="PTHR45884">
    <property type="entry name" value="N-ACETYLTRANSFERASE ECO"/>
    <property type="match status" value="1"/>
</dbReference>
<feature type="non-terminal residue" evidence="14">
    <location>
        <position position="1"/>
    </location>
</feature>
<evidence type="ECO:0000256" key="8">
    <source>
        <dbReference type="ARBA" id="ARBA00023306"/>
    </source>
</evidence>
<feature type="compositionally biased region" description="Low complexity" evidence="11">
    <location>
        <begin position="562"/>
        <end position="575"/>
    </location>
</feature>
<dbReference type="EMBL" id="VZRM01002618">
    <property type="protein sequence ID" value="NWV34368.1"/>
    <property type="molecule type" value="Genomic_DNA"/>
</dbReference>
<dbReference type="PANTHER" id="PTHR45884:SF1">
    <property type="entry name" value="N-ACETYLTRANSFERASE ESCO1"/>
    <property type="match status" value="1"/>
</dbReference>
<dbReference type="GO" id="GO:0007064">
    <property type="term" value="P:mitotic sister chromatid cohesion"/>
    <property type="evidence" value="ECO:0007669"/>
    <property type="project" value="TreeGrafter"/>
</dbReference>
<keyword evidence="6" id="KW-0862">Zinc</keyword>
<name>A0A7K6E7S4_9PASS</name>
<dbReference type="Pfam" id="PF13878">
    <property type="entry name" value="zf-C2H2_3"/>
    <property type="match status" value="1"/>
</dbReference>
<comment type="catalytic activity">
    <reaction evidence="10">
        <text>L-lysyl-[protein] + acetyl-CoA = N(6)-acetyl-L-lysyl-[protein] + CoA + H(+)</text>
        <dbReference type="Rhea" id="RHEA:45948"/>
        <dbReference type="Rhea" id="RHEA-COMP:9752"/>
        <dbReference type="Rhea" id="RHEA-COMP:10731"/>
        <dbReference type="ChEBI" id="CHEBI:15378"/>
        <dbReference type="ChEBI" id="CHEBI:29969"/>
        <dbReference type="ChEBI" id="CHEBI:57287"/>
        <dbReference type="ChEBI" id="CHEBI:57288"/>
        <dbReference type="ChEBI" id="CHEBI:61930"/>
    </reaction>
</comment>
<sequence>RPKLDKNSKQSLSKKEKEVSGTNHGSNKSKPNQCAVQEKTVLKTSVKSNRSVTKKRHTSVEPEVGTRMTTRLSAFNSNNKTIPGKPVQQQQPKSTKNKEVCQKKSVQEIPKSKCVIVPNEPVMRRSQRLQQLTHVHVPARSLRSREVKEEKTSQVKHSSQAKSGAAKPLKSAGGKTEQKNTKIKPNNTNEDKEIQVEVSSSLKEKKCKADKKKDNSSSSQHSLRGSSSCPDESLEEAKKDPTGPVSPDSSNTKKVETDSLKPNSTASKEKQQTQQNIKPTTKPKNTSQPSVSETNVADQPENDAKSKRVSILELCEEIAGEIESDTVEVKKDSPSAEDSKTEEKHDDTQLQHSEMLTQKEPSQSTQCKRFFPSKKAMPVKCTLNGRSNSSNKNSKWTKIKLLKASNVKQSNSNSPNAPKLPFLKDFPEVSEASQVAAEAELSKAQGKLSARLSENESTTCVQEKSDPSSERAAAKELTLETKQPTRKGAENGLLPNLTKHLCESRPDEVSYFNYGVWWEGNFQLHLESSPERSPVKCVTAPRPPKQLKKEPRESEPQDLAPTQLMQSSLTSQTSESENRVPLSNPSLASKCSNLLSSEEHIQKLKEAGKDGDKQLITDGGQKRFGAISCNICGMLYTVSNPDDETQHLLFHNQFISAVKYVGWKKERILAEYPDGKIIMVLPDDPKYALKKVEEIREMVDNDLGFQQTPLMCYSRTKTLLFISNDKKVIGCLIAEHIQWGYRVIEEKVPEVSSENEKVIFERQKAWCCSTSPEPAICGISRIWVFSMMRRKKIASRMIECLRSNFIYGSYLSKEEIAFSDPTPDGKLFATQYCGTSQFLVYNFLNGQHQT</sequence>
<feature type="compositionally biased region" description="Basic and acidic residues" evidence="11">
    <location>
        <begin position="1"/>
        <end position="19"/>
    </location>
</feature>
<evidence type="ECO:0000256" key="10">
    <source>
        <dbReference type="ARBA" id="ARBA00047902"/>
    </source>
</evidence>
<evidence type="ECO:0000256" key="2">
    <source>
        <dbReference type="ARBA" id="ARBA00005816"/>
    </source>
</evidence>
<keyword evidence="9" id="KW-0012">Acyltransferase</keyword>
<feature type="region of interest" description="Disordered" evidence="11">
    <location>
        <begin position="529"/>
        <end position="585"/>
    </location>
</feature>
<feature type="compositionally biased region" description="Polar residues" evidence="11">
    <location>
        <begin position="67"/>
        <end position="94"/>
    </location>
</feature>
<feature type="non-terminal residue" evidence="14">
    <location>
        <position position="850"/>
    </location>
</feature>
<keyword evidence="4" id="KW-0479">Metal-binding</keyword>
<feature type="domain" description="N-acetyltransferase ESCO acetyl-transferase" evidence="13">
    <location>
        <begin position="773"/>
        <end position="841"/>
    </location>
</feature>
<proteinExistence type="inferred from homology"/>
<evidence type="ECO:0000256" key="3">
    <source>
        <dbReference type="ARBA" id="ARBA00022679"/>
    </source>
</evidence>
<keyword evidence="8" id="KW-0131">Cell cycle</keyword>
<organism evidence="14 15">
    <name type="scientific">Grantiella picta</name>
    <dbReference type="NCBI Taxonomy" id="266360"/>
    <lineage>
        <taxon>Eukaryota</taxon>
        <taxon>Metazoa</taxon>
        <taxon>Chordata</taxon>
        <taxon>Craniata</taxon>
        <taxon>Vertebrata</taxon>
        <taxon>Euteleostomi</taxon>
        <taxon>Archelosauria</taxon>
        <taxon>Archosauria</taxon>
        <taxon>Dinosauria</taxon>
        <taxon>Saurischia</taxon>
        <taxon>Theropoda</taxon>
        <taxon>Coelurosauria</taxon>
        <taxon>Aves</taxon>
        <taxon>Neognathae</taxon>
        <taxon>Neoaves</taxon>
        <taxon>Telluraves</taxon>
        <taxon>Australaves</taxon>
        <taxon>Passeriformes</taxon>
        <taxon>Meliphagoidea</taxon>
        <taxon>Meliphagidae</taxon>
        <taxon>Grantiella</taxon>
    </lineage>
</organism>